<reference evidence="1" key="1">
    <citation type="journal article" date="2015" name="Nature">
        <title>Complex archaea that bridge the gap between prokaryotes and eukaryotes.</title>
        <authorList>
            <person name="Spang A."/>
            <person name="Saw J.H."/>
            <person name="Jorgensen S.L."/>
            <person name="Zaremba-Niedzwiedzka K."/>
            <person name="Martijn J."/>
            <person name="Lind A.E."/>
            <person name="van Eijk R."/>
            <person name="Schleper C."/>
            <person name="Guy L."/>
            <person name="Ettema T.J."/>
        </authorList>
    </citation>
    <scope>NUCLEOTIDE SEQUENCE</scope>
</reference>
<evidence type="ECO:0000313" key="1">
    <source>
        <dbReference type="EMBL" id="KKM19344.1"/>
    </source>
</evidence>
<proteinExistence type="predicted"/>
<organism evidence="1">
    <name type="scientific">marine sediment metagenome</name>
    <dbReference type="NCBI Taxonomy" id="412755"/>
    <lineage>
        <taxon>unclassified sequences</taxon>
        <taxon>metagenomes</taxon>
        <taxon>ecological metagenomes</taxon>
    </lineage>
</organism>
<accession>A0A0F9IHT0</accession>
<name>A0A0F9IHT0_9ZZZZ</name>
<dbReference type="AlphaFoldDB" id="A0A0F9IHT0"/>
<protein>
    <submittedName>
        <fullName evidence="1">Uncharacterized protein</fullName>
    </submittedName>
</protein>
<comment type="caution">
    <text evidence="1">The sequence shown here is derived from an EMBL/GenBank/DDBJ whole genome shotgun (WGS) entry which is preliminary data.</text>
</comment>
<dbReference type="EMBL" id="LAZR01014010">
    <property type="protein sequence ID" value="KKM19344.1"/>
    <property type="molecule type" value="Genomic_DNA"/>
</dbReference>
<feature type="non-terminal residue" evidence="1">
    <location>
        <position position="40"/>
    </location>
</feature>
<gene>
    <name evidence="1" type="ORF">LCGC14_1656570</name>
</gene>
<sequence length="40" mass="4456">MPYKTAIAMAAEMKNCDEAQLHYKFTAYLAEVAHFTASMG</sequence>